<keyword evidence="4" id="KW-0808">Transferase</keyword>
<evidence type="ECO:0000256" key="2">
    <source>
        <dbReference type="ARBA" id="ARBA00006351"/>
    </source>
</evidence>
<dbReference type="SUPFAM" id="SSF53448">
    <property type="entry name" value="Nucleotide-diphospho-sugar transferases"/>
    <property type="match status" value="1"/>
</dbReference>
<keyword evidence="5" id="KW-0961">Cell wall biogenesis/degradation</keyword>
<keyword evidence="5" id="KW-0333">Golgi apparatus</keyword>
<dbReference type="AlphaFoldDB" id="A0ABC8UBZ3"/>
<dbReference type="InterPro" id="IPR029044">
    <property type="entry name" value="Nucleotide-diphossugar_trans"/>
</dbReference>
<keyword evidence="7" id="KW-1185">Reference proteome</keyword>
<reference evidence="6 7" key="1">
    <citation type="submission" date="2024-02" db="EMBL/GenBank/DDBJ databases">
        <authorList>
            <person name="Vignale AGUSTIN F."/>
            <person name="Sosa J E."/>
            <person name="Modenutti C."/>
        </authorList>
    </citation>
    <scope>NUCLEOTIDE SEQUENCE [LARGE SCALE GENOMIC DNA]</scope>
</reference>
<gene>
    <name evidence="6" type="ORF">ILEXP_LOCUS49222</name>
</gene>
<dbReference type="GO" id="GO:0071555">
    <property type="term" value="P:cell wall organization"/>
    <property type="evidence" value="ECO:0007669"/>
    <property type="project" value="UniProtKB-KW"/>
</dbReference>
<protein>
    <recommendedName>
        <fullName evidence="5">Hexosyltransferase</fullName>
        <ecNumber evidence="5">2.4.1.-</ecNumber>
    </recommendedName>
</protein>
<dbReference type="Gene3D" id="3.90.550.10">
    <property type="entry name" value="Spore Coat Polysaccharide Biosynthesis Protein SpsA, Chain A"/>
    <property type="match status" value="1"/>
</dbReference>
<keyword evidence="3 5" id="KW-0328">Glycosyltransferase</keyword>
<dbReference type="Pfam" id="PF01501">
    <property type="entry name" value="Glyco_transf_8"/>
    <property type="match status" value="1"/>
</dbReference>
<evidence type="ECO:0000313" key="7">
    <source>
        <dbReference type="Proteomes" id="UP001642360"/>
    </source>
</evidence>
<dbReference type="PANTHER" id="PTHR32116">
    <property type="entry name" value="GALACTURONOSYLTRANSFERASE 4-RELATED"/>
    <property type="match status" value="1"/>
</dbReference>
<comment type="similarity">
    <text evidence="2 5">Belongs to the glycosyltransferase 8 family.</text>
</comment>
<sequence length="283" mass="32865">MRAVEASLLKASRIYPDCFPMAKKLWAMTYKAEEQPARVDLTLKKFSLATIYGQIEGKMFWGVCQLLGHYARLDWALLYNCPRSCIYAFMASQFLILRTPKKRVPFLQLLRSALMSKLKWRRLRRQTDILEFQEKVALFFSGISESERIVFHIVTDSLNLPTISMWLLLNNPDEATIQIQSIDTFEWLSAKYEVTLQKQTSSDPRYISALNHLRFYLPDVFPLLNKIVLLGHEVIVLSDLSILWSFDMKSKVNAAVETCQEGEPSFRRMDLFINFSDPMVAEI</sequence>
<dbReference type="EMBL" id="CAUOFW020007458">
    <property type="protein sequence ID" value="CAK9179286.1"/>
    <property type="molecule type" value="Genomic_DNA"/>
</dbReference>
<comment type="caution">
    <text evidence="6">The sequence shown here is derived from an EMBL/GenBank/DDBJ whole genome shotgun (WGS) entry which is preliminary data.</text>
</comment>
<accession>A0ABC8UBZ3</accession>
<evidence type="ECO:0000256" key="1">
    <source>
        <dbReference type="ARBA" id="ARBA00004877"/>
    </source>
</evidence>
<dbReference type="GO" id="GO:0000139">
    <property type="term" value="C:Golgi membrane"/>
    <property type="evidence" value="ECO:0007669"/>
    <property type="project" value="UniProtKB-SubCell"/>
</dbReference>
<dbReference type="GO" id="GO:0016757">
    <property type="term" value="F:glycosyltransferase activity"/>
    <property type="evidence" value="ECO:0007669"/>
    <property type="project" value="UniProtKB-KW"/>
</dbReference>
<proteinExistence type="inferred from homology"/>
<evidence type="ECO:0000256" key="4">
    <source>
        <dbReference type="ARBA" id="ARBA00022679"/>
    </source>
</evidence>
<dbReference type="Proteomes" id="UP001642360">
    <property type="component" value="Unassembled WGS sequence"/>
</dbReference>
<organism evidence="6 7">
    <name type="scientific">Ilex paraguariensis</name>
    <name type="common">yerba mate</name>
    <dbReference type="NCBI Taxonomy" id="185542"/>
    <lineage>
        <taxon>Eukaryota</taxon>
        <taxon>Viridiplantae</taxon>
        <taxon>Streptophyta</taxon>
        <taxon>Embryophyta</taxon>
        <taxon>Tracheophyta</taxon>
        <taxon>Spermatophyta</taxon>
        <taxon>Magnoliopsida</taxon>
        <taxon>eudicotyledons</taxon>
        <taxon>Gunneridae</taxon>
        <taxon>Pentapetalae</taxon>
        <taxon>asterids</taxon>
        <taxon>campanulids</taxon>
        <taxon>Aquifoliales</taxon>
        <taxon>Aquifoliaceae</taxon>
        <taxon>Ilex</taxon>
    </lineage>
</organism>
<name>A0ABC8UBZ3_9AQUA</name>
<comment type="subcellular location">
    <subcellularLocation>
        <location evidence="5">Golgi apparatus membrane</location>
        <topology evidence="5">Single-pass type II membrane protein</topology>
    </subcellularLocation>
</comment>
<evidence type="ECO:0000313" key="6">
    <source>
        <dbReference type="EMBL" id="CAK9179286.1"/>
    </source>
</evidence>
<evidence type="ECO:0000256" key="3">
    <source>
        <dbReference type="ARBA" id="ARBA00022676"/>
    </source>
</evidence>
<dbReference type="EC" id="2.4.1.-" evidence="5"/>
<comment type="pathway">
    <text evidence="1 5">Glycan metabolism; pectin biosynthesis.</text>
</comment>
<evidence type="ECO:0000256" key="5">
    <source>
        <dbReference type="RuleBase" id="RU362027"/>
    </source>
</evidence>
<dbReference type="InterPro" id="IPR029993">
    <property type="entry name" value="GAUT"/>
</dbReference>
<dbReference type="InterPro" id="IPR002495">
    <property type="entry name" value="Glyco_trans_8"/>
</dbReference>
<dbReference type="PANTHER" id="PTHR32116:SF0">
    <property type="entry name" value="GALACTURONOSYLTRANSFERASE 6-RELATED"/>
    <property type="match status" value="1"/>
</dbReference>